<feature type="transmembrane region" description="Helical" evidence="11">
    <location>
        <begin position="621"/>
        <end position="642"/>
    </location>
</feature>
<feature type="compositionally biased region" description="Basic and acidic residues" evidence="12">
    <location>
        <begin position="1"/>
        <end position="11"/>
    </location>
</feature>
<evidence type="ECO:0000313" key="15">
    <source>
        <dbReference type="Proteomes" id="UP001212841"/>
    </source>
</evidence>
<organism evidence="14 15">
    <name type="scientific">Rhizophlyctis rosea</name>
    <dbReference type="NCBI Taxonomy" id="64517"/>
    <lineage>
        <taxon>Eukaryota</taxon>
        <taxon>Fungi</taxon>
        <taxon>Fungi incertae sedis</taxon>
        <taxon>Chytridiomycota</taxon>
        <taxon>Chytridiomycota incertae sedis</taxon>
        <taxon>Chytridiomycetes</taxon>
        <taxon>Rhizophlyctidales</taxon>
        <taxon>Rhizophlyctidaceae</taxon>
        <taxon>Rhizophlyctis</taxon>
    </lineage>
</organism>
<comment type="caution">
    <text evidence="14">The sequence shown here is derived from an EMBL/GenBank/DDBJ whole genome shotgun (WGS) entry which is preliminary data.</text>
</comment>
<keyword evidence="7 11" id="KW-1133">Transmembrane helix</keyword>
<feature type="transmembrane region" description="Helical" evidence="11">
    <location>
        <begin position="542"/>
        <end position="563"/>
    </location>
</feature>
<keyword evidence="8 11" id="KW-0472">Membrane</keyword>
<feature type="transmembrane region" description="Helical" evidence="11">
    <location>
        <begin position="679"/>
        <end position="696"/>
    </location>
</feature>
<gene>
    <name evidence="14" type="primary">CHS2_1</name>
    <name evidence="14" type="ORF">HK097_003518</name>
</gene>
<evidence type="ECO:0000256" key="1">
    <source>
        <dbReference type="ARBA" id="ARBA00004651"/>
    </source>
</evidence>
<dbReference type="AlphaFoldDB" id="A0AAD5X0K0"/>
<name>A0AAD5X0K0_9FUNG</name>
<evidence type="ECO:0000256" key="10">
    <source>
        <dbReference type="ARBA" id="ARBA00024009"/>
    </source>
</evidence>
<dbReference type="InterPro" id="IPR004835">
    <property type="entry name" value="Chitin_synth"/>
</dbReference>
<feature type="compositionally biased region" description="Basic and acidic residues" evidence="12">
    <location>
        <begin position="29"/>
        <end position="40"/>
    </location>
</feature>
<dbReference type="EC" id="2.4.1.16" evidence="2 11"/>
<keyword evidence="9 11" id="KW-0961">Cell wall biogenesis/degradation</keyword>
<dbReference type="GO" id="GO:0005886">
    <property type="term" value="C:plasma membrane"/>
    <property type="evidence" value="ECO:0007669"/>
    <property type="project" value="UniProtKB-SubCell"/>
</dbReference>
<protein>
    <recommendedName>
        <fullName evidence="2 11">Chitin synthase</fullName>
        <ecNumber evidence="2 11">2.4.1.16</ecNumber>
    </recommendedName>
</protein>
<evidence type="ECO:0000256" key="2">
    <source>
        <dbReference type="ARBA" id="ARBA00012543"/>
    </source>
</evidence>
<evidence type="ECO:0000256" key="7">
    <source>
        <dbReference type="ARBA" id="ARBA00022989"/>
    </source>
</evidence>
<feature type="transmembrane region" description="Helical" evidence="11">
    <location>
        <begin position="583"/>
        <end position="609"/>
    </location>
</feature>
<comment type="function">
    <text evidence="10 11">Polymerizes chitin, a structural polymer of the cell wall and septum, by transferring the sugar moiety of UDP-GlcNAc to the non-reducing end of the growing chitin polymer.</text>
</comment>
<keyword evidence="3 11" id="KW-1003">Cell membrane</keyword>
<sequence length="922" mass="103684">METRIRIKEPEGQSYVPLGPDPYHQQAPQEHHYGVEHSDPRASFVTDYYHRPGYETPDLESEPSSHTTPIHYTPSPLSQPAYGPRGGSLNPEEELLGIPQHYGSKALRPSKTTLARRKKTVKLSAAGNFVVKQRVPDEALANANFNKGEEFESMRYTACTCDPDQFIEKGYNLRVANYRRHIEILVVVTMYNEDQENFNRTMFGLAQNIKYLCESNKYGWDADGWQKIAICVVSDGRSKVHPNVLKVLEVMGVYQDGLAQAAVNSESTTAHIFEYTAQTFVDPKLQTWGARDGMPPMQTIFCLKEKNAKKINSHRWFFKSFSALVEPRVCVLIDVGTRPAKDSLYCLWEAFFRNEQIAGACGEIRADLGTGLGYFRSLMNPLVASQNFEYKISNLLDKSLESAFGYISVLPGAFSAYRWKALEDTGPGEGPLAKYFEGEQREGKPMDSSIFSANLYLAEDRILCFELVAKKRANWTLHYVSKAAADTDVPDAVPEFLSQRRRWLNGSLFAGFYALANIGRIWQSRHSLGRKLGFTIQYIYNLINQVFSWFILGNFAVTFYYLFGELEMILADPALLPGQVATRIITFLIAVARYSYPVILICLFIISFGNRPQAFRNTYKIVMVLFGVIGAVMMGLLIRRIAALVGAHVTGLDDTDAYRELLNPIVDHARVEVTDGGQLLVNALVMHVANVTMVQLEENLKQARWEALIYLVTLASTIGVFFFASFVQLDFAHMFTCFIQYMLLLPSYINVLTVYALSNLHDVSWGTKGDSKAEVLPAVRAKKEADGTVVADVHISADKQDLSQHYNASLSELQQLAHQAPEPPAPTDPKQKQEDDYKAFRTTMMLTYLGTNALLFILATQISVRWYLLILLGAIAGLSGMKILGVIFFMTSKLFTEVLGVGDRGSERGRWKKQNKGWMPAR</sequence>
<comment type="similarity">
    <text evidence="11">Belongs to the chitin synthase family.</text>
</comment>
<dbReference type="GO" id="GO:0071555">
    <property type="term" value="P:cell wall organization"/>
    <property type="evidence" value="ECO:0007669"/>
    <property type="project" value="UniProtKB-KW"/>
</dbReference>
<feature type="transmembrane region" description="Helical" evidence="11">
    <location>
        <begin position="708"/>
        <end position="726"/>
    </location>
</feature>
<dbReference type="EMBL" id="JADGJD010001831">
    <property type="protein sequence ID" value="KAJ3037428.1"/>
    <property type="molecule type" value="Genomic_DNA"/>
</dbReference>
<keyword evidence="4 11" id="KW-0328">Glycosyltransferase</keyword>
<dbReference type="PANTHER" id="PTHR22914">
    <property type="entry name" value="CHITIN SYNTHASE"/>
    <property type="match status" value="1"/>
</dbReference>
<comment type="subcellular location">
    <subcellularLocation>
        <location evidence="1 11">Cell membrane</location>
        <topology evidence="1 11">Multi-pass membrane protein</topology>
    </subcellularLocation>
</comment>
<feature type="non-terminal residue" evidence="14">
    <location>
        <position position="922"/>
    </location>
</feature>
<feature type="region of interest" description="Disordered" evidence="12">
    <location>
        <begin position="1"/>
        <end position="84"/>
    </location>
</feature>
<dbReference type="GO" id="GO:0006031">
    <property type="term" value="P:chitin biosynthetic process"/>
    <property type="evidence" value="ECO:0007669"/>
    <property type="project" value="UniProtKB-UniRule"/>
</dbReference>
<dbReference type="CDD" id="cd04190">
    <property type="entry name" value="Chitin_synth_C"/>
    <property type="match status" value="1"/>
</dbReference>
<dbReference type="SUPFAM" id="SSF53448">
    <property type="entry name" value="Nucleotide-diphospho-sugar transferases"/>
    <property type="match status" value="1"/>
</dbReference>
<proteinExistence type="inferred from homology"/>
<keyword evidence="6 11" id="KW-0812">Transmembrane</keyword>
<reference evidence="14" key="1">
    <citation type="submission" date="2020-05" db="EMBL/GenBank/DDBJ databases">
        <title>Phylogenomic resolution of chytrid fungi.</title>
        <authorList>
            <person name="Stajich J.E."/>
            <person name="Amses K."/>
            <person name="Simmons R."/>
            <person name="Seto K."/>
            <person name="Myers J."/>
            <person name="Bonds A."/>
            <person name="Quandt C.A."/>
            <person name="Barry K."/>
            <person name="Liu P."/>
            <person name="Grigoriev I."/>
            <person name="Longcore J.E."/>
            <person name="James T.Y."/>
        </authorList>
    </citation>
    <scope>NUCLEOTIDE SEQUENCE</scope>
    <source>
        <strain evidence="14">JEL0318</strain>
    </source>
</reference>
<dbReference type="Pfam" id="PF08407">
    <property type="entry name" value="Chitin_synth_1N"/>
    <property type="match status" value="1"/>
</dbReference>
<evidence type="ECO:0000313" key="14">
    <source>
        <dbReference type="EMBL" id="KAJ3037428.1"/>
    </source>
</evidence>
<evidence type="ECO:0000256" key="5">
    <source>
        <dbReference type="ARBA" id="ARBA00022679"/>
    </source>
</evidence>
<dbReference type="Proteomes" id="UP001212841">
    <property type="component" value="Unassembled WGS sequence"/>
</dbReference>
<feature type="transmembrane region" description="Helical" evidence="11">
    <location>
        <begin position="738"/>
        <end position="758"/>
    </location>
</feature>
<dbReference type="InterPro" id="IPR029044">
    <property type="entry name" value="Nucleotide-diphossugar_trans"/>
</dbReference>
<feature type="transmembrane region" description="Helical" evidence="11">
    <location>
        <begin position="866"/>
        <end position="889"/>
    </location>
</feature>
<evidence type="ECO:0000256" key="3">
    <source>
        <dbReference type="ARBA" id="ARBA00022475"/>
    </source>
</evidence>
<feature type="compositionally biased region" description="Polar residues" evidence="12">
    <location>
        <begin position="62"/>
        <end position="78"/>
    </location>
</feature>
<keyword evidence="15" id="KW-1185">Reference proteome</keyword>
<evidence type="ECO:0000256" key="11">
    <source>
        <dbReference type="RuleBase" id="RU366040"/>
    </source>
</evidence>
<evidence type="ECO:0000256" key="9">
    <source>
        <dbReference type="ARBA" id="ARBA00023316"/>
    </source>
</evidence>
<keyword evidence="5 11" id="KW-0808">Transferase</keyword>
<evidence type="ECO:0000259" key="13">
    <source>
        <dbReference type="Pfam" id="PF08407"/>
    </source>
</evidence>
<evidence type="ECO:0000256" key="4">
    <source>
        <dbReference type="ARBA" id="ARBA00022676"/>
    </source>
</evidence>
<dbReference type="Pfam" id="PF01644">
    <property type="entry name" value="Chitin_synth_1"/>
    <property type="match status" value="1"/>
</dbReference>
<comment type="catalytic activity">
    <reaction evidence="11">
        <text>[(1-&gt;4)-N-acetyl-beta-D-glucosaminyl](n) + UDP-N-acetyl-alpha-D-glucosamine = [(1-&gt;4)-N-acetyl-beta-D-glucosaminyl](n+1) + UDP + H(+)</text>
        <dbReference type="Rhea" id="RHEA:16637"/>
        <dbReference type="Rhea" id="RHEA-COMP:9593"/>
        <dbReference type="Rhea" id="RHEA-COMP:9595"/>
        <dbReference type="ChEBI" id="CHEBI:15378"/>
        <dbReference type="ChEBI" id="CHEBI:17029"/>
        <dbReference type="ChEBI" id="CHEBI:57705"/>
        <dbReference type="ChEBI" id="CHEBI:58223"/>
        <dbReference type="EC" id="2.4.1.16"/>
    </reaction>
</comment>
<feature type="domain" description="Chitin synthase N-terminal" evidence="13">
    <location>
        <begin position="118"/>
        <end position="183"/>
    </location>
</feature>
<dbReference type="GO" id="GO:0030428">
    <property type="term" value="C:cell septum"/>
    <property type="evidence" value="ECO:0007669"/>
    <property type="project" value="TreeGrafter"/>
</dbReference>
<evidence type="ECO:0000256" key="8">
    <source>
        <dbReference type="ARBA" id="ARBA00023136"/>
    </source>
</evidence>
<feature type="transmembrane region" description="Helical" evidence="11">
    <location>
        <begin position="839"/>
        <end position="860"/>
    </location>
</feature>
<evidence type="ECO:0000256" key="6">
    <source>
        <dbReference type="ARBA" id="ARBA00022692"/>
    </source>
</evidence>
<accession>A0AAD5X0K0</accession>
<dbReference type="GO" id="GO:0004100">
    <property type="term" value="F:chitin synthase activity"/>
    <property type="evidence" value="ECO:0007669"/>
    <property type="project" value="UniProtKB-UniRule"/>
</dbReference>
<dbReference type="InterPro" id="IPR013616">
    <property type="entry name" value="Chitin_synth_N"/>
</dbReference>
<feature type="transmembrane region" description="Helical" evidence="11">
    <location>
        <begin position="503"/>
        <end position="522"/>
    </location>
</feature>
<dbReference type="PANTHER" id="PTHR22914:SF9">
    <property type="entry name" value="CHITIN SYNTHASE 1"/>
    <property type="match status" value="1"/>
</dbReference>
<evidence type="ECO:0000256" key="12">
    <source>
        <dbReference type="SAM" id="MobiDB-lite"/>
    </source>
</evidence>